<proteinExistence type="predicted"/>
<name>A0A0F8Z5T8_9ZZZZ</name>
<gene>
    <name evidence="1" type="ORF">LCGC14_2736200</name>
</gene>
<sequence length="232" mass="24427">MPDKELAIWKGTLCATNGFKGDGSRLTGIPTTSPAGSDGDIQFNDFGSFGADSDLYWDVGRQQLTTNLIKITSDGTQAAPALKFNDTNTGFYKSGDSVRFSLNNSTKMTINSTGMGIGTATPDGKFHVSTGGDTNMFFDSTLATGEVKFLMGSGAEGTIDASIIYDGGSDLLKFSNRGQTTDMTINGSGNVNIIGDIYSAGNVVVESTAPIANAVRVTGEYMFTEDNELDYS</sequence>
<organism evidence="1">
    <name type="scientific">marine sediment metagenome</name>
    <dbReference type="NCBI Taxonomy" id="412755"/>
    <lineage>
        <taxon>unclassified sequences</taxon>
        <taxon>metagenomes</taxon>
        <taxon>ecological metagenomes</taxon>
    </lineage>
</organism>
<accession>A0A0F8Z5T8</accession>
<evidence type="ECO:0000313" key="1">
    <source>
        <dbReference type="EMBL" id="KKK89132.1"/>
    </source>
</evidence>
<dbReference type="EMBL" id="LAZR01049654">
    <property type="protein sequence ID" value="KKK89132.1"/>
    <property type="molecule type" value="Genomic_DNA"/>
</dbReference>
<protein>
    <submittedName>
        <fullName evidence="1">Uncharacterized protein</fullName>
    </submittedName>
</protein>
<reference evidence="1" key="1">
    <citation type="journal article" date="2015" name="Nature">
        <title>Complex archaea that bridge the gap between prokaryotes and eukaryotes.</title>
        <authorList>
            <person name="Spang A."/>
            <person name="Saw J.H."/>
            <person name="Jorgensen S.L."/>
            <person name="Zaremba-Niedzwiedzka K."/>
            <person name="Martijn J."/>
            <person name="Lind A.E."/>
            <person name="van Eijk R."/>
            <person name="Schleper C."/>
            <person name="Guy L."/>
            <person name="Ettema T.J."/>
        </authorList>
    </citation>
    <scope>NUCLEOTIDE SEQUENCE</scope>
</reference>
<feature type="non-terminal residue" evidence="1">
    <location>
        <position position="232"/>
    </location>
</feature>
<comment type="caution">
    <text evidence="1">The sequence shown here is derived from an EMBL/GenBank/DDBJ whole genome shotgun (WGS) entry which is preliminary data.</text>
</comment>
<dbReference type="AlphaFoldDB" id="A0A0F8Z5T8"/>